<evidence type="ECO:0000256" key="1">
    <source>
        <dbReference type="SAM" id="Phobius"/>
    </source>
</evidence>
<dbReference type="Proteomes" id="UP000831796">
    <property type="component" value="Chromosome"/>
</dbReference>
<keyword evidence="1" id="KW-0472">Membrane</keyword>
<reference evidence="2" key="1">
    <citation type="submission" date="2022-04" db="EMBL/GenBank/DDBJ databases">
        <title>Hymenobacter sp. isolated from the air.</title>
        <authorList>
            <person name="Won M."/>
            <person name="Lee C.-M."/>
            <person name="Woen H.-Y."/>
            <person name="Kwon S.-W."/>
        </authorList>
    </citation>
    <scope>NUCLEOTIDE SEQUENCE</scope>
    <source>
        <strain evidence="2">5116S-3</strain>
    </source>
</reference>
<dbReference type="EMBL" id="CP095046">
    <property type="protein sequence ID" value="UOQ72770.1"/>
    <property type="molecule type" value="Genomic_DNA"/>
</dbReference>
<sequence length="156" mass="17753">MLTRYLFPHRYKRLGLILAAVALVLGLLEMYDVVQLPHLLAWLPSPIGNAELPDVLNGEKVRANHDLYAVLLICGGLLSACSREKQEDEYIGRIRLESLLWAMYAYYALLLLAFLLVSGMPFFTVMMYAMFTPLLLFLARFHLVLLRSAQAALHEE</sequence>
<keyword evidence="1" id="KW-1133">Transmembrane helix</keyword>
<dbReference type="AlphaFoldDB" id="A0A8T9QAD0"/>
<feature type="transmembrane region" description="Helical" evidence="1">
    <location>
        <begin position="128"/>
        <end position="146"/>
    </location>
</feature>
<evidence type="ECO:0000313" key="3">
    <source>
        <dbReference type="Proteomes" id="UP000831796"/>
    </source>
</evidence>
<keyword evidence="3" id="KW-1185">Reference proteome</keyword>
<feature type="transmembrane region" description="Helical" evidence="1">
    <location>
        <begin position="67"/>
        <end position="83"/>
    </location>
</feature>
<feature type="transmembrane region" description="Helical" evidence="1">
    <location>
        <begin position="104"/>
        <end position="122"/>
    </location>
</feature>
<dbReference type="KEGG" id="hcu:MUN79_01900"/>
<protein>
    <submittedName>
        <fullName evidence="2">Uncharacterized protein</fullName>
    </submittedName>
</protein>
<evidence type="ECO:0000313" key="2">
    <source>
        <dbReference type="EMBL" id="UOQ72770.1"/>
    </source>
</evidence>
<name>A0A8T9QAD0_9BACT</name>
<proteinExistence type="predicted"/>
<gene>
    <name evidence="2" type="ORF">MUN79_01900</name>
</gene>
<dbReference type="RefSeq" id="WP_244676128.1">
    <property type="nucleotide sequence ID" value="NZ_CP095046.1"/>
</dbReference>
<accession>A0A8T9QAD0</accession>
<keyword evidence="1" id="KW-0812">Transmembrane</keyword>
<organism evidence="2 3">
    <name type="scientific">Hymenobacter cellulosilyticus</name>
    <dbReference type="NCBI Taxonomy" id="2932248"/>
    <lineage>
        <taxon>Bacteria</taxon>
        <taxon>Pseudomonadati</taxon>
        <taxon>Bacteroidota</taxon>
        <taxon>Cytophagia</taxon>
        <taxon>Cytophagales</taxon>
        <taxon>Hymenobacteraceae</taxon>
        <taxon>Hymenobacter</taxon>
    </lineage>
</organism>